<evidence type="ECO:0000256" key="1">
    <source>
        <dbReference type="SAM" id="SignalP"/>
    </source>
</evidence>
<evidence type="ECO:0000313" key="2">
    <source>
        <dbReference type="EMBL" id="KAK3349783.1"/>
    </source>
</evidence>
<protein>
    <submittedName>
        <fullName evidence="2">Uncharacterized protein</fullName>
    </submittedName>
</protein>
<comment type="caution">
    <text evidence="2">The sequence shown here is derived from an EMBL/GenBank/DDBJ whole genome shotgun (WGS) entry which is preliminary data.</text>
</comment>
<dbReference type="EMBL" id="JAUIQD010000005">
    <property type="protein sequence ID" value="KAK3349783.1"/>
    <property type="molecule type" value="Genomic_DNA"/>
</dbReference>
<name>A0AAJ0HF92_9PEZI</name>
<organism evidence="2 3">
    <name type="scientific">Lasiosphaeria hispida</name>
    <dbReference type="NCBI Taxonomy" id="260671"/>
    <lineage>
        <taxon>Eukaryota</taxon>
        <taxon>Fungi</taxon>
        <taxon>Dikarya</taxon>
        <taxon>Ascomycota</taxon>
        <taxon>Pezizomycotina</taxon>
        <taxon>Sordariomycetes</taxon>
        <taxon>Sordariomycetidae</taxon>
        <taxon>Sordariales</taxon>
        <taxon>Lasiosphaeriaceae</taxon>
        <taxon>Lasiosphaeria</taxon>
    </lineage>
</organism>
<feature type="signal peptide" evidence="1">
    <location>
        <begin position="1"/>
        <end position="18"/>
    </location>
</feature>
<keyword evidence="1" id="KW-0732">Signal</keyword>
<dbReference type="Proteomes" id="UP001275084">
    <property type="component" value="Unassembled WGS sequence"/>
</dbReference>
<reference evidence="2" key="2">
    <citation type="submission" date="2023-06" db="EMBL/GenBank/DDBJ databases">
        <authorList>
            <consortium name="Lawrence Berkeley National Laboratory"/>
            <person name="Haridas S."/>
            <person name="Hensen N."/>
            <person name="Bonometti L."/>
            <person name="Westerberg I."/>
            <person name="Brannstrom I.O."/>
            <person name="Guillou S."/>
            <person name="Cros-Aarteil S."/>
            <person name="Calhoun S."/>
            <person name="Kuo A."/>
            <person name="Mondo S."/>
            <person name="Pangilinan J."/>
            <person name="Riley R."/>
            <person name="Labutti K."/>
            <person name="Andreopoulos B."/>
            <person name="Lipzen A."/>
            <person name="Chen C."/>
            <person name="Yanf M."/>
            <person name="Daum C."/>
            <person name="Ng V."/>
            <person name="Clum A."/>
            <person name="Steindorff A."/>
            <person name="Ohm R."/>
            <person name="Martin F."/>
            <person name="Silar P."/>
            <person name="Natvig D."/>
            <person name="Lalanne C."/>
            <person name="Gautier V."/>
            <person name="Ament-Velasquez S.L."/>
            <person name="Kruys A."/>
            <person name="Hutchinson M.I."/>
            <person name="Powell A.J."/>
            <person name="Barry K."/>
            <person name="Miller A.N."/>
            <person name="Grigoriev I.V."/>
            <person name="Debuchy R."/>
            <person name="Gladieux P."/>
            <person name="Thoren M.H."/>
            <person name="Johannesson H."/>
        </authorList>
    </citation>
    <scope>NUCLEOTIDE SEQUENCE</scope>
    <source>
        <strain evidence="2">CBS 955.72</strain>
    </source>
</reference>
<proteinExistence type="predicted"/>
<gene>
    <name evidence="2" type="ORF">B0T25DRAFT_249297</name>
</gene>
<evidence type="ECO:0000313" key="3">
    <source>
        <dbReference type="Proteomes" id="UP001275084"/>
    </source>
</evidence>
<keyword evidence="3" id="KW-1185">Reference proteome</keyword>
<accession>A0AAJ0HF92</accession>
<dbReference type="AlphaFoldDB" id="A0AAJ0HF92"/>
<sequence>MRFEAWVAAACLATAASAMGPAVPGKPPRPAGKPEKMKDWKWADPFTSSRIRRFDAACEAEQTFHAREFLLDDLSEAPPLGLSPFLDALKKVFSAREYPGSWDGIDPHGYDRNLLQMEYSEVPIKVREWIEEQERSEGEGRGLFAVYEKPVEGQTVSKTVKVSESPVAAALRPLDKKKVVIFAPGALYEVLPLWVAEGSDCAESLLDIAKYSAKLADGGVVAYPVKRTKARRGAKKRDIEFSIKAQVLKLKLEVEEEIAAEIVEEAAKFEEKDEL</sequence>
<reference evidence="2" key="1">
    <citation type="journal article" date="2023" name="Mol. Phylogenet. Evol.">
        <title>Genome-scale phylogeny and comparative genomics of the fungal order Sordariales.</title>
        <authorList>
            <person name="Hensen N."/>
            <person name="Bonometti L."/>
            <person name="Westerberg I."/>
            <person name="Brannstrom I.O."/>
            <person name="Guillou S."/>
            <person name="Cros-Aarteil S."/>
            <person name="Calhoun S."/>
            <person name="Haridas S."/>
            <person name="Kuo A."/>
            <person name="Mondo S."/>
            <person name="Pangilinan J."/>
            <person name="Riley R."/>
            <person name="LaButti K."/>
            <person name="Andreopoulos B."/>
            <person name="Lipzen A."/>
            <person name="Chen C."/>
            <person name="Yan M."/>
            <person name="Daum C."/>
            <person name="Ng V."/>
            <person name="Clum A."/>
            <person name="Steindorff A."/>
            <person name="Ohm R.A."/>
            <person name="Martin F."/>
            <person name="Silar P."/>
            <person name="Natvig D.O."/>
            <person name="Lalanne C."/>
            <person name="Gautier V."/>
            <person name="Ament-Velasquez S.L."/>
            <person name="Kruys A."/>
            <person name="Hutchinson M.I."/>
            <person name="Powell A.J."/>
            <person name="Barry K."/>
            <person name="Miller A.N."/>
            <person name="Grigoriev I.V."/>
            <person name="Debuchy R."/>
            <person name="Gladieux P."/>
            <person name="Hiltunen Thoren M."/>
            <person name="Johannesson H."/>
        </authorList>
    </citation>
    <scope>NUCLEOTIDE SEQUENCE</scope>
    <source>
        <strain evidence="2">CBS 955.72</strain>
    </source>
</reference>
<feature type="chain" id="PRO_5042493584" evidence="1">
    <location>
        <begin position="19"/>
        <end position="275"/>
    </location>
</feature>